<comment type="caution">
    <text evidence="4">The sequence shown here is derived from an EMBL/GenBank/DDBJ whole genome shotgun (WGS) entry which is preliminary data.</text>
</comment>
<proteinExistence type="predicted"/>
<keyword evidence="1" id="KW-0812">Transmembrane</keyword>
<dbReference type="InterPro" id="IPR050640">
    <property type="entry name" value="Bact_2-comp_sensor_kinase"/>
</dbReference>
<dbReference type="GO" id="GO:0000155">
    <property type="term" value="F:phosphorelay sensor kinase activity"/>
    <property type="evidence" value="ECO:0007669"/>
    <property type="project" value="InterPro"/>
</dbReference>
<feature type="domain" description="Two component regulator three Y" evidence="3">
    <location>
        <begin position="659"/>
        <end position="703"/>
    </location>
</feature>
<dbReference type="PANTHER" id="PTHR34220">
    <property type="entry name" value="SENSOR HISTIDINE KINASE YPDA"/>
    <property type="match status" value="1"/>
</dbReference>
<evidence type="ECO:0000259" key="2">
    <source>
        <dbReference type="Pfam" id="PF06580"/>
    </source>
</evidence>
<dbReference type="PANTHER" id="PTHR34220:SF7">
    <property type="entry name" value="SENSOR HISTIDINE KINASE YPDA"/>
    <property type="match status" value="1"/>
</dbReference>
<organism evidence="4 5">
    <name type="scientific">Candidatus Opimibacter skivensis</name>
    <dbReference type="NCBI Taxonomy" id="2982028"/>
    <lineage>
        <taxon>Bacteria</taxon>
        <taxon>Pseudomonadati</taxon>
        <taxon>Bacteroidota</taxon>
        <taxon>Saprospiria</taxon>
        <taxon>Saprospirales</taxon>
        <taxon>Saprospiraceae</taxon>
        <taxon>Candidatus Opimibacter</taxon>
    </lineage>
</organism>
<dbReference type="Gene3D" id="2.60.40.10">
    <property type="entry name" value="Immunoglobulins"/>
    <property type="match status" value="1"/>
</dbReference>
<dbReference type="InterPro" id="IPR010559">
    <property type="entry name" value="Sig_transdc_His_kin_internal"/>
</dbReference>
<dbReference type="GO" id="GO:0016020">
    <property type="term" value="C:membrane"/>
    <property type="evidence" value="ECO:0007669"/>
    <property type="project" value="InterPro"/>
</dbReference>
<dbReference type="EMBL" id="JADKGY010000006">
    <property type="protein sequence ID" value="MBK9982621.1"/>
    <property type="molecule type" value="Genomic_DNA"/>
</dbReference>
<keyword evidence="1" id="KW-1133">Transmembrane helix</keyword>
<dbReference type="AlphaFoldDB" id="A0A9D7SUQ7"/>
<evidence type="ECO:0000259" key="3">
    <source>
        <dbReference type="Pfam" id="PF07495"/>
    </source>
</evidence>
<name>A0A9D7SUQ7_9BACT</name>
<gene>
    <name evidence="4" type="ORF">IPP15_09365</name>
</gene>
<reference evidence="4 5" key="1">
    <citation type="submission" date="2020-10" db="EMBL/GenBank/DDBJ databases">
        <title>Connecting structure to function with the recovery of over 1000 high-quality activated sludge metagenome-assembled genomes encoding full-length rRNA genes using long-read sequencing.</title>
        <authorList>
            <person name="Singleton C.M."/>
            <person name="Petriglieri F."/>
            <person name="Kristensen J.M."/>
            <person name="Kirkegaard R.H."/>
            <person name="Michaelsen T.Y."/>
            <person name="Andersen M.H."/>
            <person name="Karst S.M."/>
            <person name="Dueholm M.S."/>
            <person name="Nielsen P.H."/>
            <person name="Albertsen M."/>
        </authorList>
    </citation>
    <scope>NUCLEOTIDE SEQUENCE [LARGE SCALE GENOMIC DNA]</scope>
    <source>
        <strain evidence="4">Ribe_18-Q3-R11-54_MAXAC.273</strain>
    </source>
</reference>
<dbReference type="SUPFAM" id="SSF63829">
    <property type="entry name" value="Calcium-dependent phosphotriesterase"/>
    <property type="match status" value="2"/>
</dbReference>
<keyword evidence="4" id="KW-0418">Kinase</keyword>
<feature type="domain" description="Signal transduction histidine kinase internal region" evidence="2">
    <location>
        <begin position="765"/>
        <end position="842"/>
    </location>
</feature>
<dbReference type="Pfam" id="PF07495">
    <property type="entry name" value="Y_Y_Y"/>
    <property type="match status" value="1"/>
</dbReference>
<feature type="transmembrane region" description="Helical" evidence="1">
    <location>
        <begin position="723"/>
        <end position="744"/>
    </location>
</feature>
<evidence type="ECO:0000313" key="4">
    <source>
        <dbReference type="EMBL" id="MBK9982621.1"/>
    </source>
</evidence>
<dbReference type="InterPro" id="IPR011110">
    <property type="entry name" value="Reg_prop"/>
</dbReference>
<dbReference type="Gene3D" id="2.130.10.10">
    <property type="entry name" value="YVTN repeat-like/Quinoprotein amine dehydrogenase"/>
    <property type="match status" value="3"/>
</dbReference>
<evidence type="ECO:0000256" key="1">
    <source>
        <dbReference type="SAM" id="Phobius"/>
    </source>
</evidence>
<accession>A0A9D7SUQ7</accession>
<protein>
    <submittedName>
        <fullName evidence="4">Histidine kinase</fullName>
    </submittedName>
</protein>
<dbReference type="InterPro" id="IPR015943">
    <property type="entry name" value="WD40/YVTN_repeat-like_dom_sf"/>
</dbReference>
<dbReference type="InterPro" id="IPR011123">
    <property type="entry name" value="Y_Y_Y"/>
</dbReference>
<keyword evidence="1" id="KW-0472">Membrane</keyword>
<dbReference type="Pfam" id="PF06580">
    <property type="entry name" value="His_kinase"/>
    <property type="match status" value="1"/>
</dbReference>
<evidence type="ECO:0000313" key="5">
    <source>
        <dbReference type="Proteomes" id="UP000808337"/>
    </source>
</evidence>
<dbReference type="InterPro" id="IPR013783">
    <property type="entry name" value="Ig-like_fold"/>
</dbReference>
<dbReference type="Proteomes" id="UP000808337">
    <property type="component" value="Unassembled WGS sequence"/>
</dbReference>
<keyword evidence="4" id="KW-0808">Transferase</keyword>
<sequence>MKWIFNAFIFLMACPVIGQEFYFRQMPLDFDGDIQKIGLLFQGKDQMVWVGTDQGLYSFDGRNYWKINRPDGAIHEVTAIAERSDGEIWTGFDDGYIQVISSLSDNRVISTDSLKDVSISKILFDPAGDVYIATYGKGIWRIRDNQVIRLTYTSLLQTDDVYDAILDHHGRIWLATDRGIWIYQQQPEENLQHLGREQGLPDEIVTKLLAEKNGDVWIGLYDHGLGRYVAAKDSIITVMALEPGDEGVVSLVKGHSDDIWISTEKNIGKYSFSEAGHKIQLPPEITKRLDVILFDRTGNLWIASGNKLYMANTQLDHRIPDITGIQSITSLAGRLWLGCESGLYSMNQDGSEMIQLLQKEQLNILSIYADPAGILWIGTFGQGLYVYDPSDGRKRHLTEQDNISNNSILNIDGKGHKLWLATLGGITEIDWVTDPFRDNLTVTVFQEKFKFPTGYVYDVYAGDDDKVWFGTDGKGLYYLEQNQLYSFNRPIALPGEDTFDLRTIYSITTDEKNNLWLSTTKGNILNLDLNGNVLAHLSSAHGSLNSLITTAKGEIVMVREGAIQIKNPDFGVFSFSSSTGLSSFSPNLNAVCKDKDGSVWIADTDNILHYVPSPTDTARYVHMHLVDISPGVLHPNELIRLNPDSNFLDLRFTGLWYPDPSRVQYRYMLKGHDQDWIYTHEGRAVYSKLSPGTYTFMVAGSFNDDFSKTLPLQRQIIVMPPFYFTWWFISGCIILISVATWLLLRLRIQHINKLHQLEKEKTTLQLLAIQAQVNPHFLFNSFNTLSNIIEEDQKSAVAYVDQLSGFFRGVLMHREAELITLEEEVVIMRNYAYILEKRYGNNISIVEEINNLEGYIAPLGIQLLVENAIKHNKVSNEKPLIITISIDDKWVVVSNPVRPKIQAMTDSTGFGLSSLVTRYQYLTSAKIEILNDGNTFTVKIPIIHLNT</sequence>
<dbReference type="Pfam" id="PF07494">
    <property type="entry name" value="Reg_prop"/>
    <property type="match status" value="1"/>
</dbReference>